<sequence>MKIFIEDLNFQCIIGILDFERKQEQDVIINLEIEYTYDKNEFINYADVAELIKKTMKQEKYLLIEDALLNLSQILKENFSKINTLNLKITKSSILPDCRVSVEELTSFDS</sequence>
<accession>A0A7M1B6B6</accession>
<dbReference type="NCBIfam" id="TIGR00526">
    <property type="entry name" value="folB_dom"/>
    <property type="match status" value="1"/>
</dbReference>
<feature type="domain" description="Dihydroneopterin aldolase/epimerase" evidence="1">
    <location>
        <begin position="3"/>
        <end position="105"/>
    </location>
</feature>
<dbReference type="GO" id="GO:0004150">
    <property type="term" value="F:dihydroneopterin aldolase activity"/>
    <property type="evidence" value="ECO:0007669"/>
    <property type="project" value="InterPro"/>
</dbReference>
<dbReference type="KEGG" id="spal:FM071_02785"/>
<dbReference type="InterPro" id="IPR006157">
    <property type="entry name" value="FolB_dom"/>
</dbReference>
<dbReference type="EMBL" id="CP041406">
    <property type="protein sequence ID" value="QOP45264.1"/>
    <property type="molecule type" value="Genomic_DNA"/>
</dbReference>
<evidence type="ECO:0000313" key="2">
    <source>
        <dbReference type="EMBL" id="QOP45264.1"/>
    </source>
</evidence>
<dbReference type="InterPro" id="IPR043133">
    <property type="entry name" value="GTP-CH-I_C/QueF"/>
</dbReference>
<dbReference type="Pfam" id="PF02152">
    <property type="entry name" value="FolB"/>
    <property type="match status" value="1"/>
</dbReference>
<proteinExistence type="predicted"/>
<keyword evidence="3" id="KW-1185">Reference proteome</keyword>
<dbReference type="SUPFAM" id="SSF55620">
    <property type="entry name" value="Tetrahydrobiopterin biosynthesis enzymes-like"/>
    <property type="match status" value="1"/>
</dbReference>
<reference evidence="2 3" key="1">
    <citation type="submission" date="2019-07" db="EMBL/GenBank/DDBJ databases">
        <title>Sulfurimonas paralvinellae sp. nov., a novel mesophilic, hydrogen- and sulfur-oxidizing chemolithoautotroph within the Epsilonproteo- bacteria isolated from a deep-sea hydrothermal vent polychaete nest, reclassification of Thiomicrospira denitrificans as Sulfurimonas denitrificans comb. nov. and emended description of the genus Sulfurimonas.</title>
        <authorList>
            <person name="Wang S."/>
            <person name="Jiang L."/>
            <person name="Shao Z."/>
        </authorList>
    </citation>
    <scope>NUCLEOTIDE SEQUENCE [LARGE SCALE GENOMIC DNA]</scope>
    <source>
        <strain evidence="2 3">GO25</strain>
    </source>
</reference>
<dbReference type="RefSeq" id="WP_193111514.1">
    <property type="nucleotide sequence ID" value="NZ_CP041406.1"/>
</dbReference>
<dbReference type="Proteomes" id="UP000593580">
    <property type="component" value="Chromosome"/>
</dbReference>
<dbReference type="SMART" id="SM00905">
    <property type="entry name" value="FolB"/>
    <property type="match status" value="1"/>
</dbReference>
<name>A0A7M1B6B6_9BACT</name>
<dbReference type="GO" id="GO:0006760">
    <property type="term" value="P:folic acid-containing compound metabolic process"/>
    <property type="evidence" value="ECO:0007669"/>
    <property type="project" value="InterPro"/>
</dbReference>
<dbReference type="AlphaFoldDB" id="A0A7M1B6B6"/>
<organism evidence="2 3">
    <name type="scientific">Sulfurimonas paralvinellae</name>
    <dbReference type="NCBI Taxonomy" id="317658"/>
    <lineage>
        <taxon>Bacteria</taxon>
        <taxon>Pseudomonadati</taxon>
        <taxon>Campylobacterota</taxon>
        <taxon>Epsilonproteobacteria</taxon>
        <taxon>Campylobacterales</taxon>
        <taxon>Sulfurimonadaceae</taxon>
        <taxon>Sulfurimonas</taxon>
    </lineage>
</organism>
<evidence type="ECO:0000259" key="1">
    <source>
        <dbReference type="SMART" id="SM00905"/>
    </source>
</evidence>
<evidence type="ECO:0000313" key="3">
    <source>
        <dbReference type="Proteomes" id="UP000593580"/>
    </source>
</evidence>
<gene>
    <name evidence="2" type="ORF">FM071_02785</name>
</gene>
<dbReference type="Gene3D" id="3.30.1130.10">
    <property type="match status" value="1"/>
</dbReference>
<protein>
    <submittedName>
        <fullName evidence="2">Dihydroneopterin aldolase</fullName>
    </submittedName>
</protein>